<feature type="region of interest" description="Disordered" evidence="14">
    <location>
        <begin position="245"/>
        <end position="265"/>
    </location>
</feature>
<keyword evidence="4" id="KW-0963">Cytoplasm</keyword>
<evidence type="ECO:0000256" key="1">
    <source>
        <dbReference type="ARBA" id="ARBA00004300"/>
    </source>
</evidence>
<evidence type="ECO:0000256" key="10">
    <source>
        <dbReference type="ARBA" id="ARBA00023212"/>
    </source>
</evidence>
<organism evidence="15 16">
    <name type="scientific">Teratosphaeria destructans</name>
    <dbReference type="NCBI Taxonomy" id="418781"/>
    <lineage>
        <taxon>Eukaryota</taxon>
        <taxon>Fungi</taxon>
        <taxon>Dikarya</taxon>
        <taxon>Ascomycota</taxon>
        <taxon>Pezizomycotina</taxon>
        <taxon>Dothideomycetes</taxon>
        <taxon>Dothideomycetidae</taxon>
        <taxon>Mycosphaerellales</taxon>
        <taxon>Teratosphaeriaceae</taxon>
        <taxon>Teratosphaeria</taxon>
    </lineage>
</organism>
<name>A0A9W7T0Y8_9PEZI</name>
<reference evidence="15 16" key="2">
    <citation type="journal article" date="2021" name="Curr. Genet.">
        <title>Genetic response to nitrogen starvation in the aggressive Eucalyptus foliar pathogen Teratosphaeria destructans.</title>
        <authorList>
            <person name="Havenga M."/>
            <person name="Wingfield B.D."/>
            <person name="Wingfield M.J."/>
            <person name="Dreyer L.L."/>
            <person name="Roets F."/>
            <person name="Aylward J."/>
        </authorList>
    </citation>
    <scope>NUCLEOTIDE SEQUENCE [LARGE SCALE GENOMIC DNA]</scope>
    <source>
        <strain evidence="15">CMW44962</strain>
    </source>
</reference>
<dbReference type="PANTHER" id="PTHR13034:SF2">
    <property type="entry name" value="DYNACTIN SUBUNIT 4"/>
    <property type="match status" value="1"/>
</dbReference>
<evidence type="ECO:0000313" key="15">
    <source>
        <dbReference type="EMBL" id="KAH9845078.1"/>
    </source>
</evidence>
<dbReference type="OrthoDB" id="283815at2759"/>
<evidence type="ECO:0000256" key="11">
    <source>
        <dbReference type="ARBA" id="ARBA00034776"/>
    </source>
</evidence>
<evidence type="ECO:0000256" key="7">
    <source>
        <dbReference type="ARBA" id="ARBA00022843"/>
    </source>
</evidence>
<dbReference type="InterPro" id="IPR008603">
    <property type="entry name" value="DCTN4"/>
</dbReference>
<evidence type="ECO:0000256" key="3">
    <source>
        <dbReference type="ARBA" id="ARBA00004657"/>
    </source>
</evidence>
<evidence type="ECO:0000256" key="5">
    <source>
        <dbReference type="ARBA" id="ARBA00022499"/>
    </source>
</evidence>
<evidence type="ECO:0000256" key="6">
    <source>
        <dbReference type="ARBA" id="ARBA00022553"/>
    </source>
</evidence>
<evidence type="ECO:0000256" key="8">
    <source>
        <dbReference type="ARBA" id="ARBA00022990"/>
    </source>
</evidence>
<dbReference type="GO" id="GO:0005869">
    <property type="term" value="C:dynactin complex"/>
    <property type="evidence" value="ECO:0007669"/>
    <property type="project" value="InterPro"/>
</dbReference>
<keyword evidence="9" id="KW-0175">Coiled coil</keyword>
<proteinExistence type="inferred from homology"/>
<keyword evidence="7" id="KW-0832">Ubl conjugation</keyword>
<protein>
    <recommendedName>
        <fullName evidence="12">Dynactin subunit 4</fullName>
    </recommendedName>
</protein>
<accession>A0A9W7T0Y8</accession>
<keyword evidence="10" id="KW-0206">Cytoskeleton</keyword>
<dbReference type="Pfam" id="PF05502">
    <property type="entry name" value="Dynactin_p62"/>
    <property type="match status" value="1"/>
</dbReference>
<evidence type="ECO:0000256" key="9">
    <source>
        <dbReference type="ARBA" id="ARBA00023054"/>
    </source>
</evidence>
<keyword evidence="6" id="KW-0597">Phosphoprotein</keyword>
<feature type="compositionally biased region" description="Basic and acidic residues" evidence="14">
    <location>
        <begin position="251"/>
        <end position="264"/>
    </location>
</feature>
<dbReference type="GO" id="GO:0001725">
    <property type="term" value="C:stress fiber"/>
    <property type="evidence" value="ECO:0007669"/>
    <property type="project" value="UniProtKB-SubCell"/>
</dbReference>
<gene>
    <name evidence="15" type="ORF">Tdes44962_MAKER06868</name>
</gene>
<evidence type="ECO:0000256" key="12">
    <source>
        <dbReference type="ARBA" id="ARBA00034864"/>
    </source>
</evidence>
<feature type="region of interest" description="Disordered" evidence="14">
    <location>
        <begin position="23"/>
        <end position="48"/>
    </location>
</feature>
<feature type="region of interest" description="Disordered" evidence="14">
    <location>
        <begin position="508"/>
        <end position="536"/>
    </location>
</feature>
<evidence type="ECO:0000256" key="2">
    <source>
        <dbReference type="ARBA" id="ARBA00004529"/>
    </source>
</evidence>
<feature type="region of interest" description="Disordered" evidence="14">
    <location>
        <begin position="453"/>
        <end position="482"/>
    </location>
</feature>
<dbReference type="EMBL" id="RIBY02000147">
    <property type="protein sequence ID" value="KAH9845078.1"/>
    <property type="molecule type" value="Genomic_DNA"/>
</dbReference>
<dbReference type="PANTHER" id="PTHR13034">
    <property type="entry name" value="DYNACTIN P62 SUBUNIT"/>
    <property type="match status" value="1"/>
</dbReference>
<feature type="compositionally biased region" description="Basic and acidic residues" evidence="14">
    <location>
        <begin position="471"/>
        <end position="482"/>
    </location>
</feature>
<keyword evidence="16" id="KW-1185">Reference proteome</keyword>
<evidence type="ECO:0000256" key="14">
    <source>
        <dbReference type="SAM" id="MobiDB-lite"/>
    </source>
</evidence>
<evidence type="ECO:0000256" key="4">
    <source>
        <dbReference type="ARBA" id="ARBA00022490"/>
    </source>
</evidence>
<reference evidence="15 16" key="1">
    <citation type="journal article" date="2018" name="IMA Fungus">
        <title>IMA Genome-F 10: Nine draft genome sequences of Claviceps purpurea s.lat., including C. arundinis, C. humidiphila, and C. cf. spartinae, pseudomolecules for the pitch canker pathogen Fusarium circinatum, draft genome of Davidsoniella eucalypti, Grosmannia galeiformis, Quambalaria eucalypti, and Teratosphaeria destructans.</title>
        <authorList>
            <person name="Wingfield B.D."/>
            <person name="Liu M."/>
            <person name="Nguyen H.D."/>
            <person name="Lane F.A."/>
            <person name="Morgan S.W."/>
            <person name="De Vos L."/>
            <person name="Wilken P.M."/>
            <person name="Duong T.A."/>
            <person name="Aylward J."/>
            <person name="Coetzee M.P."/>
            <person name="Dadej K."/>
            <person name="De Beer Z.W."/>
            <person name="Findlay W."/>
            <person name="Havenga M."/>
            <person name="Kolarik M."/>
            <person name="Menzies J.G."/>
            <person name="Naidoo K."/>
            <person name="Pochopski O."/>
            <person name="Shoukouhi P."/>
            <person name="Santana Q.C."/>
            <person name="Seifert K.A."/>
            <person name="Soal N."/>
            <person name="Steenkamp E.T."/>
            <person name="Tatham C.T."/>
            <person name="van der Nest M.A."/>
            <person name="Wingfield M.J."/>
        </authorList>
    </citation>
    <scope>NUCLEOTIDE SEQUENCE [LARGE SCALE GENOMIC DNA]</scope>
    <source>
        <strain evidence="15">CMW44962</strain>
    </source>
</reference>
<evidence type="ECO:0000256" key="13">
    <source>
        <dbReference type="ARBA" id="ARBA00093507"/>
    </source>
</evidence>
<comment type="subunit">
    <text evidence="13">Subunit of dynactin, a multiprotein complex part of a tripartite complex with dynein and a adapter, such as BICDL1, BICD2 or HOOK3. The dynactin complex is built around ACTR1A/ACTB filament and consists of an actin-related filament composed of a shoulder domain, a pointed end and a barbed end. Its length is defined by its flexible shoulder domain. The soulder is composed of 2 DCTN1 subunits, 4 DCTN2 and 2 DCTN3. The 4 DCNT2 (via N-terminus) bind the ACTR1A filament and act as molecular rulers to determine the length. The pointed end is important for binding dynein-dynactin cargo adapters. Consists of 4 subunits: ACTR10, DCNT4, DCTN5 and DCTN6. The barbed end is composed of a CAPZA1:CAPZB heterodimers, which binds ACTR1A/ACTB filament and dynactin and stabilizes dynactin. Interacts with ATP7B, but not ATP7A, in a copper-dependent manner. Interacts with ANK2; this interaction is required for localization at costameres. Interacts with N4BP2L1.</text>
</comment>
<comment type="subcellular location">
    <subcellularLocation>
        <location evidence="1">Cytoplasm</location>
        <location evidence="1">Cytoskeleton</location>
        <location evidence="1">Microtubule organizing center</location>
        <location evidence="1">Centrosome</location>
    </subcellularLocation>
    <subcellularLocation>
        <location evidence="2">Cytoplasm</location>
        <location evidence="2">Cytoskeleton</location>
        <location evidence="2">Stress fiber</location>
    </subcellularLocation>
    <subcellularLocation>
        <location evidence="3">Cytoplasm</location>
        <location evidence="3">Myofibril</location>
    </subcellularLocation>
</comment>
<feature type="region of interest" description="Disordered" evidence="14">
    <location>
        <begin position="172"/>
        <end position="196"/>
    </location>
</feature>
<comment type="caution">
    <text evidence="15">The sequence shown here is derived from an EMBL/GenBank/DDBJ whole genome shotgun (WGS) entry which is preliminary data.</text>
</comment>
<comment type="similarity">
    <text evidence="11">Belongs to the dynactin subunit 4 family.</text>
</comment>
<dbReference type="AlphaFoldDB" id="A0A9W7T0Y8"/>
<dbReference type="Proteomes" id="UP001138500">
    <property type="component" value="Unassembled WGS sequence"/>
</dbReference>
<keyword evidence="5" id="KW-1017">Isopeptide bond</keyword>
<sequence>MAAAFPYTHYACPCSDRTSGAPTSIANKRLSRPVGNTKQEDRPLNPHDPQAHYSLYPLDHLLFCDECDAIRCPGCWTEEVINWYCPACLFEVPSSAVKSDGNRCARSCYNCPSCTAPLAVTTVPEAPDTHLKPSNASDEAYMLQCQFCDWSTQDVGIVFPKPTKITEQLVKQRRARNTSKDKAPPDKSGVYPPDHDETFETLTSFYKDQLNETGETQNPYGNSPYSSPGNLARIMSIYGGLSTNALKKSREKPQPMREARRESEGLSTYALEDYAEDEVLQKLESVTWEDTVSRTQQLSTPYNQATRFADQLWPVATALRTRKGKRCKECRQFLARPDPKISSLKYKIHLLALNHVPRVLFKPLHPDPSASTHPNFRLRTSDSLQADLQPLSALQYILTVRNPIFDTIKVTLGTPEITPGRVRSKVTILCPQFTVGPAGDMWDEAMSISTASSANAGGREAAMASLTGSRSADDPDRQPEAGKIWEKTRNSTSVIVEVVPGQLRLGKRAVPGQLNLPGTPSKQHPKDDEEDDLDEDDDVLEIPVYLRAEWEHTVDEQSNEINKGKAKGEKVRKGLAFWCVLGVGRIAE</sequence>
<keyword evidence="8" id="KW-0007">Acetylation</keyword>
<evidence type="ECO:0000313" key="16">
    <source>
        <dbReference type="Proteomes" id="UP001138500"/>
    </source>
</evidence>